<dbReference type="EMBL" id="CATQJA010002655">
    <property type="protein sequence ID" value="CAJ0579147.1"/>
    <property type="molecule type" value="Genomic_DNA"/>
</dbReference>
<dbReference type="PROSITE" id="PS51335">
    <property type="entry name" value="ELMO"/>
    <property type="match status" value="1"/>
</dbReference>
<dbReference type="InterPro" id="IPR050868">
    <property type="entry name" value="ELMO_domain-containing"/>
</dbReference>
<dbReference type="Pfam" id="PF04727">
    <property type="entry name" value="ELMO_CED12"/>
    <property type="match status" value="1"/>
</dbReference>
<gene>
    <name evidence="2" type="ORF">MSPICULIGERA_LOCUS17377</name>
</gene>
<evidence type="ECO:0000259" key="1">
    <source>
        <dbReference type="PROSITE" id="PS51335"/>
    </source>
</evidence>
<dbReference type="AlphaFoldDB" id="A0AA36D3H3"/>
<accession>A0AA36D3H3</accession>
<evidence type="ECO:0000313" key="3">
    <source>
        <dbReference type="Proteomes" id="UP001177023"/>
    </source>
</evidence>
<protein>
    <recommendedName>
        <fullName evidence="1">ELMO domain-containing protein</fullName>
    </recommendedName>
</protein>
<dbReference type="PANTHER" id="PTHR12771:SF2">
    <property type="entry name" value="ELMO DOMAIN-CONTAINING PROTEIN 3"/>
    <property type="match status" value="1"/>
</dbReference>
<organism evidence="2 3">
    <name type="scientific">Mesorhabditis spiculigera</name>
    <dbReference type="NCBI Taxonomy" id="96644"/>
    <lineage>
        <taxon>Eukaryota</taxon>
        <taxon>Metazoa</taxon>
        <taxon>Ecdysozoa</taxon>
        <taxon>Nematoda</taxon>
        <taxon>Chromadorea</taxon>
        <taxon>Rhabditida</taxon>
        <taxon>Rhabditina</taxon>
        <taxon>Rhabditomorpha</taxon>
        <taxon>Rhabditoidea</taxon>
        <taxon>Rhabditidae</taxon>
        <taxon>Mesorhabditinae</taxon>
        <taxon>Mesorhabditis</taxon>
    </lineage>
</organism>
<feature type="non-terminal residue" evidence="2">
    <location>
        <position position="251"/>
    </location>
</feature>
<reference evidence="2" key="1">
    <citation type="submission" date="2023-06" db="EMBL/GenBank/DDBJ databases">
        <authorList>
            <person name="Delattre M."/>
        </authorList>
    </citation>
    <scope>NUCLEOTIDE SEQUENCE</scope>
    <source>
        <strain evidence="2">AF72</strain>
    </source>
</reference>
<keyword evidence="3" id="KW-1185">Reference proteome</keyword>
<name>A0AA36D3H3_9BILA</name>
<dbReference type="PANTHER" id="PTHR12771">
    <property type="entry name" value="ENGULFMENT AND CELL MOTILITY"/>
    <property type="match status" value="1"/>
</dbReference>
<proteinExistence type="predicted"/>
<comment type="caution">
    <text evidence="2">The sequence shown here is derived from an EMBL/GenBank/DDBJ whole genome shotgun (WGS) entry which is preliminary data.</text>
</comment>
<evidence type="ECO:0000313" key="2">
    <source>
        <dbReference type="EMBL" id="CAJ0579147.1"/>
    </source>
</evidence>
<sequence>MVMLLNRPMSKCHSIQLAQILEDERAEGPVQNNLGASFIRSCVCRPGNPDEPLKTSRLVEERLTLLALTLVNYSNTVPEHWKLLCELYRRATKSLTGESQECARIGGHWERIGFQGADPSTDFRSAGMLGLIQLHFFCTESVSDDILKEILTLSQDSVQNFPLAVVGINFTAQIIERLKKRMLNAISNSFESVFQTISLIYRGCLFEFCNRWRLNNCTIIDFHSNLTAIGRMMDKDPACLITVKYLPKFEQ</sequence>
<dbReference type="Proteomes" id="UP001177023">
    <property type="component" value="Unassembled WGS sequence"/>
</dbReference>
<feature type="domain" description="ELMO" evidence="1">
    <location>
        <begin position="79"/>
        <end position="237"/>
    </location>
</feature>
<dbReference type="InterPro" id="IPR006816">
    <property type="entry name" value="ELMO_dom"/>
</dbReference>